<dbReference type="SUPFAM" id="SSF51294">
    <property type="entry name" value="Hedgehog/intein (Hint) domain"/>
    <property type="match status" value="1"/>
</dbReference>
<gene>
    <name evidence="1" type="ORF">ACFSC9_10095</name>
</gene>
<dbReference type="Gene3D" id="2.170.16.10">
    <property type="entry name" value="Hedgehog/Intein (Hint) domain"/>
    <property type="match status" value="1"/>
</dbReference>
<reference evidence="2" key="1">
    <citation type="journal article" date="2019" name="Int. J. Syst. Evol. Microbiol.">
        <title>The Global Catalogue of Microorganisms (GCM) 10K type strain sequencing project: providing services to taxonomists for standard genome sequencing and annotation.</title>
        <authorList>
            <consortium name="The Broad Institute Genomics Platform"/>
            <consortium name="The Broad Institute Genome Sequencing Center for Infectious Disease"/>
            <person name="Wu L."/>
            <person name="Ma J."/>
        </authorList>
    </citation>
    <scope>NUCLEOTIDE SEQUENCE [LARGE SCALE GENOMIC DNA]</scope>
    <source>
        <strain evidence="2">CCUG 54950</strain>
    </source>
</reference>
<dbReference type="Proteomes" id="UP001597233">
    <property type="component" value="Unassembled WGS sequence"/>
</dbReference>
<organism evidence="1 2">
    <name type="scientific">Paenibacillus wenxiniae</name>
    <dbReference type="NCBI Taxonomy" id="1636843"/>
    <lineage>
        <taxon>Bacteria</taxon>
        <taxon>Bacillati</taxon>
        <taxon>Bacillota</taxon>
        <taxon>Bacilli</taxon>
        <taxon>Bacillales</taxon>
        <taxon>Paenibacillaceae</taxon>
        <taxon>Paenibacillus</taxon>
    </lineage>
</organism>
<evidence type="ECO:0000313" key="1">
    <source>
        <dbReference type="EMBL" id="MFD1885877.1"/>
    </source>
</evidence>
<name>A0ABW4RI06_9BACL</name>
<comment type="caution">
    <text evidence="1">The sequence shown here is derived from an EMBL/GenBank/DDBJ whole genome shotgun (WGS) entry which is preliminary data.</text>
</comment>
<sequence>MENGEKPIEAIQIGDRVLSKNAETGQLDYKAVTALYRNEKDTTYKLHVGQQIVETTDNHPFWVEGKGWITAIDLKVGDQLKQSNGNVLAIEQIEIVHHEHKVKVYNFTVADDHTYFVSDLGIWVHNIEECTRLSKHATNPLAEQILTLDDKLYGLWNKGSHITIGDSLIEHFEKHGSEVGAKDIAQYIRKAEGFAQNLRRADKKEVEGYVKGVIRYRKNDKYIDIAPDGTFVSFGK</sequence>
<dbReference type="EMBL" id="JBHUEH010000014">
    <property type="protein sequence ID" value="MFD1885877.1"/>
    <property type="molecule type" value="Genomic_DNA"/>
</dbReference>
<dbReference type="CDD" id="cd00081">
    <property type="entry name" value="Hint"/>
    <property type="match status" value="1"/>
</dbReference>
<dbReference type="InterPro" id="IPR030934">
    <property type="entry name" value="Intein_C"/>
</dbReference>
<dbReference type="NCBIfam" id="TIGR01443">
    <property type="entry name" value="intein_Cterm"/>
    <property type="match status" value="1"/>
</dbReference>
<dbReference type="InterPro" id="IPR036844">
    <property type="entry name" value="Hint_dom_sf"/>
</dbReference>
<accession>A0ABW4RI06</accession>
<keyword evidence="2" id="KW-1185">Reference proteome</keyword>
<proteinExistence type="predicted"/>
<dbReference type="Pfam" id="PF07591">
    <property type="entry name" value="PT-HINT"/>
    <property type="match status" value="1"/>
</dbReference>
<evidence type="ECO:0000313" key="2">
    <source>
        <dbReference type="Proteomes" id="UP001597233"/>
    </source>
</evidence>
<dbReference type="RefSeq" id="WP_377781437.1">
    <property type="nucleotide sequence ID" value="NZ_JBHUEH010000014.1"/>
</dbReference>
<protein>
    <submittedName>
        <fullName evidence="1">Polymorphic toxin-type HINT domain-containing protein</fullName>
    </submittedName>
</protein>